<dbReference type="SUPFAM" id="SSF52833">
    <property type="entry name" value="Thioredoxin-like"/>
    <property type="match status" value="1"/>
</dbReference>
<dbReference type="GO" id="GO:0004497">
    <property type="term" value="F:monooxygenase activity"/>
    <property type="evidence" value="ECO:0007669"/>
    <property type="project" value="UniProtKB-KW"/>
</dbReference>
<keyword evidence="6" id="KW-1185">Reference proteome</keyword>
<dbReference type="Proteomes" id="UP000295499">
    <property type="component" value="Unassembled WGS sequence"/>
</dbReference>
<dbReference type="PRINTS" id="PR00420">
    <property type="entry name" value="RNGMNOXGNASE"/>
</dbReference>
<dbReference type="SUPFAM" id="SSF51905">
    <property type="entry name" value="FAD/NAD(P)-binding domain"/>
    <property type="match status" value="1"/>
</dbReference>
<sequence length="647" mass="72361">MKVVIIGGGIGGLTLANYLHNNNVEVVVNERAVGSKGGGHAFLMHTDGLAILRELIAATETKLPGKGVDKFSLKRPDGDEVQCVQLDNWRCIKRTDLTRFLYDFLPAGQVKDNREFSHFIREEGKVVAAAFLNGDVEYGDIFVGADGGFSKVRQAIFGPVEFQPGRVKEIVGIAYNAELAQSNIGVFNKFQRNTSGLAFGMIPTSEQELVWFMQYDPAISDVEDGDSGKLQVFCNTLLQSFPAEVHQVLNSNDFSTSYIWNTRDFDVLPAFSDDNVVLIGDAAHLALPFTSAGTTNAMVDAKVLATKLLATNSYAEAFSEYYNLRSAEVVEHLHLGRGLRDLFLDPLGHDDEEFPIPLIDDKVRKVNPQLKKPVEIVYFTDPICSTCWIIQPLIRKLKLEYGAYINLRYVMGGLLPSWEAYTKGKIQKPSDAAEHWEEAGAQHEMPMDGDVWLEDPLSSSYPPSIAFKAAQLQDPDKAVSFLRRIQEMVFLEKKNIIKWEFLKQAAFDNGLDSARLYRDYEGKAVELFKEDLELVKQRGVVSFPTLFFSDGVSEPVMVKGVQPYEVLERLILDIVPDAQKLQIDTDARSLFTHFPTMTDKEFVTLSNLSREEAADMLNSLHGEGSIEKYASKNGMIWISKFDCLNCI</sequence>
<comment type="similarity">
    <text evidence="1">Belongs to the PheA/TfdB FAD monooxygenase family.</text>
</comment>
<protein>
    <submittedName>
        <fullName evidence="5">2-polyprenyl-6-methoxyphenol hydroxylase-like FAD-dependent oxidoreductase</fullName>
    </submittedName>
</protein>
<dbReference type="RefSeq" id="WP_133559282.1">
    <property type="nucleotide sequence ID" value="NZ_SNWM01000008.1"/>
</dbReference>
<evidence type="ECO:0000259" key="4">
    <source>
        <dbReference type="Pfam" id="PF01494"/>
    </source>
</evidence>
<keyword evidence="3" id="KW-0503">Monooxygenase</keyword>
<accession>A0A4R6IBV9</accession>
<dbReference type="CDD" id="cd03025">
    <property type="entry name" value="DsbA_FrnE_like"/>
    <property type="match status" value="1"/>
</dbReference>
<feature type="domain" description="FAD-binding" evidence="4">
    <location>
        <begin position="2"/>
        <end position="311"/>
    </location>
</feature>
<organism evidence="5 6">
    <name type="scientific">Pedobacter duraquae</name>
    <dbReference type="NCBI Taxonomy" id="425511"/>
    <lineage>
        <taxon>Bacteria</taxon>
        <taxon>Pseudomonadati</taxon>
        <taxon>Bacteroidota</taxon>
        <taxon>Sphingobacteriia</taxon>
        <taxon>Sphingobacteriales</taxon>
        <taxon>Sphingobacteriaceae</taxon>
        <taxon>Pedobacter</taxon>
    </lineage>
</organism>
<evidence type="ECO:0000256" key="1">
    <source>
        <dbReference type="ARBA" id="ARBA00007801"/>
    </source>
</evidence>
<dbReference type="Gene3D" id="3.50.50.60">
    <property type="entry name" value="FAD/NAD(P)-binding domain"/>
    <property type="match status" value="1"/>
</dbReference>
<keyword evidence="2" id="KW-0560">Oxidoreductase</keyword>
<evidence type="ECO:0000256" key="3">
    <source>
        <dbReference type="ARBA" id="ARBA00023033"/>
    </source>
</evidence>
<dbReference type="PANTHER" id="PTHR13789">
    <property type="entry name" value="MONOOXYGENASE"/>
    <property type="match status" value="1"/>
</dbReference>
<reference evidence="5 6" key="1">
    <citation type="submission" date="2019-03" db="EMBL/GenBank/DDBJ databases">
        <title>Genomic Encyclopedia of Archaeal and Bacterial Type Strains, Phase II (KMG-II): from individual species to whole genera.</title>
        <authorList>
            <person name="Goeker M."/>
        </authorList>
    </citation>
    <scope>NUCLEOTIDE SEQUENCE [LARGE SCALE GENOMIC DNA]</scope>
    <source>
        <strain evidence="5 6">DSM 19034</strain>
    </source>
</reference>
<dbReference type="Pfam" id="PF13743">
    <property type="entry name" value="Thioredoxin_5"/>
    <property type="match status" value="1"/>
</dbReference>
<dbReference type="Gene3D" id="3.40.30.10">
    <property type="entry name" value="Glutaredoxin"/>
    <property type="match status" value="1"/>
</dbReference>
<comment type="caution">
    <text evidence="5">The sequence shown here is derived from an EMBL/GenBank/DDBJ whole genome shotgun (WGS) entry which is preliminary data.</text>
</comment>
<evidence type="ECO:0000256" key="2">
    <source>
        <dbReference type="ARBA" id="ARBA00023002"/>
    </source>
</evidence>
<dbReference type="InterPro" id="IPR036249">
    <property type="entry name" value="Thioredoxin-like_sf"/>
</dbReference>
<dbReference type="InterPro" id="IPR050493">
    <property type="entry name" value="FAD-dep_Monooxygenase_BioMet"/>
</dbReference>
<evidence type="ECO:0000313" key="6">
    <source>
        <dbReference type="Proteomes" id="UP000295499"/>
    </source>
</evidence>
<dbReference type="PANTHER" id="PTHR13789:SF309">
    <property type="entry name" value="PUTATIVE (AFU_ORTHOLOGUE AFUA_6G14510)-RELATED"/>
    <property type="match status" value="1"/>
</dbReference>
<dbReference type="Gene3D" id="1.10.472.60">
    <property type="entry name" value="putative protein disulfide isomerase domain"/>
    <property type="match status" value="1"/>
</dbReference>
<dbReference type="EMBL" id="SNWM01000008">
    <property type="protein sequence ID" value="TDO19071.1"/>
    <property type="molecule type" value="Genomic_DNA"/>
</dbReference>
<dbReference type="OrthoDB" id="9813770at2"/>
<gene>
    <name evidence="5" type="ORF">CLV32_4694</name>
</gene>
<dbReference type="InterPro" id="IPR002938">
    <property type="entry name" value="FAD-bd"/>
</dbReference>
<dbReference type="InterPro" id="IPR036188">
    <property type="entry name" value="FAD/NAD-bd_sf"/>
</dbReference>
<dbReference type="GO" id="GO:0071949">
    <property type="term" value="F:FAD binding"/>
    <property type="evidence" value="ECO:0007669"/>
    <property type="project" value="InterPro"/>
</dbReference>
<dbReference type="AlphaFoldDB" id="A0A4R6IBV9"/>
<evidence type="ECO:0000313" key="5">
    <source>
        <dbReference type="EMBL" id="TDO19071.1"/>
    </source>
</evidence>
<dbReference type="Pfam" id="PF01494">
    <property type="entry name" value="FAD_binding_3"/>
    <property type="match status" value="1"/>
</dbReference>
<proteinExistence type="inferred from homology"/>
<name>A0A4R6IBV9_9SPHI</name>